<evidence type="ECO:0000256" key="3">
    <source>
        <dbReference type="ARBA" id="ARBA00022989"/>
    </source>
</evidence>
<comment type="caution">
    <text evidence="7">The sequence shown here is derived from an EMBL/GenBank/DDBJ whole genome shotgun (WGS) entry which is preliminary data.</text>
</comment>
<comment type="subcellular location">
    <subcellularLocation>
        <location evidence="1">Membrane</location>
        <topology evidence="1">Multi-pass membrane protein</topology>
    </subcellularLocation>
</comment>
<evidence type="ECO:0000256" key="2">
    <source>
        <dbReference type="ARBA" id="ARBA00022692"/>
    </source>
</evidence>
<keyword evidence="2 5" id="KW-0812">Transmembrane</keyword>
<dbReference type="EMBL" id="BSEV01000003">
    <property type="protein sequence ID" value="GLK08832.1"/>
    <property type="molecule type" value="Genomic_DNA"/>
</dbReference>
<evidence type="ECO:0000256" key="4">
    <source>
        <dbReference type="ARBA" id="ARBA00023136"/>
    </source>
</evidence>
<accession>A0A9W6MC98</accession>
<reference evidence="7" key="1">
    <citation type="journal article" date="2014" name="Int. J. Syst. Evol. Microbiol.">
        <title>Complete genome sequence of Corynebacterium casei LMG S-19264T (=DSM 44701T), isolated from a smear-ripened cheese.</title>
        <authorList>
            <consortium name="US DOE Joint Genome Institute (JGI-PGF)"/>
            <person name="Walter F."/>
            <person name="Albersmeier A."/>
            <person name="Kalinowski J."/>
            <person name="Ruckert C."/>
        </authorList>
    </citation>
    <scope>NUCLEOTIDE SEQUENCE</scope>
    <source>
        <strain evidence="7">VKM Ac-2007</strain>
    </source>
</reference>
<name>A0A9W6MC98_9ACTN</name>
<keyword evidence="4 5" id="KW-0472">Membrane</keyword>
<feature type="transmembrane region" description="Helical" evidence="5">
    <location>
        <begin position="73"/>
        <end position="95"/>
    </location>
</feature>
<evidence type="ECO:0000313" key="7">
    <source>
        <dbReference type="EMBL" id="GLK08832.1"/>
    </source>
</evidence>
<evidence type="ECO:0000256" key="5">
    <source>
        <dbReference type="SAM" id="Phobius"/>
    </source>
</evidence>
<dbReference type="Proteomes" id="UP001143474">
    <property type="component" value="Unassembled WGS sequence"/>
</dbReference>
<feature type="transmembrane region" description="Helical" evidence="5">
    <location>
        <begin position="49"/>
        <end position="67"/>
    </location>
</feature>
<dbReference type="GO" id="GO:0030416">
    <property type="term" value="P:methylamine metabolic process"/>
    <property type="evidence" value="ECO:0007669"/>
    <property type="project" value="InterPro"/>
</dbReference>
<proteinExistence type="predicted"/>
<feature type="transmembrane region" description="Helical" evidence="5">
    <location>
        <begin position="116"/>
        <end position="138"/>
    </location>
</feature>
<dbReference type="RefSeq" id="WP_271217313.1">
    <property type="nucleotide sequence ID" value="NZ_BAAAVD010000003.1"/>
</dbReference>
<dbReference type="GO" id="GO:0016020">
    <property type="term" value="C:membrane"/>
    <property type="evidence" value="ECO:0007669"/>
    <property type="project" value="UniProtKB-SubCell"/>
</dbReference>
<feature type="domain" description="Methylamine utilisation protein MauE" evidence="6">
    <location>
        <begin position="1"/>
        <end position="131"/>
    </location>
</feature>
<evidence type="ECO:0000259" key="6">
    <source>
        <dbReference type="Pfam" id="PF07291"/>
    </source>
</evidence>
<keyword evidence="3 5" id="KW-1133">Transmembrane helix</keyword>
<dbReference type="InterPro" id="IPR009908">
    <property type="entry name" value="Methylamine_util_MauE"/>
</dbReference>
<reference evidence="7" key="2">
    <citation type="submission" date="2023-01" db="EMBL/GenBank/DDBJ databases">
        <authorList>
            <person name="Sun Q."/>
            <person name="Evtushenko L."/>
        </authorList>
    </citation>
    <scope>NUCLEOTIDE SEQUENCE</scope>
    <source>
        <strain evidence="7">VKM Ac-2007</strain>
    </source>
</reference>
<feature type="transmembrane region" description="Helical" evidence="5">
    <location>
        <begin position="144"/>
        <end position="164"/>
    </location>
</feature>
<keyword evidence="8" id="KW-1185">Reference proteome</keyword>
<sequence>MEYVAIGCGVVQAVVFAVAVAGKTRGAGAFHAFARSLVETRLVKRRWRTGAATCVILAEAAVAPLLLAPGSAAFGFAVAASLSALFTGAVALTLLRRIRASCLCFGARRSPMGWPHVVRNAILTAVGVLGHAATTAVSAASPPVHAEGVVVAVLAGAVGALLLIRFDDLAHIFQPVDSPDRSVLR</sequence>
<organism evidence="7 8">
    <name type="scientific">Streptosporangium carneum</name>
    <dbReference type="NCBI Taxonomy" id="47481"/>
    <lineage>
        <taxon>Bacteria</taxon>
        <taxon>Bacillati</taxon>
        <taxon>Actinomycetota</taxon>
        <taxon>Actinomycetes</taxon>
        <taxon>Streptosporangiales</taxon>
        <taxon>Streptosporangiaceae</taxon>
        <taxon>Streptosporangium</taxon>
    </lineage>
</organism>
<evidence type="ECO:0000313" key="8">
    <source>
        <dbReference type="Proteomes" id="UP001143474"/>
    </source>
</evidence>
<dbReference type="AlphaFoldDB" id="A0A9W6MC98"/>
<dbReference type="Pfam" id="PF07291">
    <property type="entry name" value="MauE"/>
    <property type="match status" value="1"/>
</dbReference>
<evidence type="ECO:0000256" key="1">
    <source>
        <dbReference type="ARBA" id="ARBA00004141"/>
    </source>
</evidence>
<gene>
    <name evidence="7" type="ORF">GCM10017600_22370</name>
</gene>
<protein>
    <recommendedName>
        <fullName evidence="6">Methylamine utilisation protein MauE domain-containing protein</fullName>
    </recommendedName>
</protein>